<sequence>MSLQALERKRLKEGNEPENTKDSRFILFTT</sequence>
<comment type="caution">
    <text evidence="2">The sequence shown here is derived from an EMBL/GenBank/DDBJ whole genome shotgun (WGS) entry which is preliminary data.</text>
</comment>
<evidence type="ECO:0000313" key="3">
    <source>
        <dbReference type="Proteomes" id="UP000269945"/>
    </source>
</evidence>
<name>A0A9X9LHB8_GULGU</name>
<keyword evidence="3" id="KW-1185">Reference proteome</keyword>
<dbReference type="EMBL" id="CYRY02003518">
    <property type="protein sequence ID" value="VCW68127.1"/>
    <property type="molecule type" value="Genomic_DNA"/>
</dbReference>
<gene>
    <name evidence="2" type="ORF">BN2614_LOCUS2</name>
</gene>
<protein>
    <submittedName>
        <fullName evidence="2">Uncharacterized protein</fullName>
    </submittedName>
</protein>
<evidence type="ECO:0000313" key="2">
    <source>
        <dbReference type="EMBL" id="VCW68127.1"/>
    </source>
</evidence>
<dbReference type="AlphaFoldDB" id="A0A9X9LHB8"/>
<accession>A0A9X9LHB8</accession>
<dbReference type="Proteomes" id="UP000269945">
    <property type="component" value="Unassembled WGS sequence"/>
</dbReference>
<evidence type="ECO:0000256" key="1">
    <source>
        <dbReference type="SAM" id="MobiDB-lite"/>
    </source>
</evidence>
<reference evidence="2 3" key="1">
    <citation type="submission" date="2018-10" db="EMBL/GenBank/DDBJ databases">
        <authorList>
            <person name="Ekblom R."/>
            <person name="Jareborg N."/>
        </authorList>
    </citation>
    <scope>NUCLEOTIDE SEQUENCE [LARGE SCALE GENOMIC DNA]</scope>
    <source>
        <tissue evidence="2">Muscle</tissue>
    </source>
</reference>
<organism evidence="2 3">
    <name type="scientific">Gulo gulo</name>
    <name type="common">Wolverine</name>
    <name type="synonym">Gluton</name>
    <dbReference type="NCBI Taxonomy" id="48420"/>
    <lineage>
        <taxon>Eukaryota</taxon>
        <taxon>Metazoa</taxon>
        <taxon>Chordata</taxon>
        <taxon>Craniata</taxon>
        <taxon>Vertebrata</taxon>
        <taxon>Euteleostomi</taxon>
        <taxon>Mammalia</taxon>
        <taxon>Eutheria</taxon>
        <taxon>Laurasiatheria</taxon>
        <taxon>Carnivora</taxon>
        <taxon>Caniformia</taxon>
        <taxon>Musteloidea</taxon>
        <taxon>Mustelidae</taxon>
        <taxon>Guloninae</taxon>
        <taxon>Gulo</taxon>
    </lineage>
</organism>
<feature type="region of interest" description="Disordered" evidence="1">
    <location>
        <begin position="1"/>
        <end position="22"/>
    </location>
</feature>
<proteinExistence type="predicted"/>